<protein>
    <submittedName>
        <fullName evidence="2">Uncharacterized protein</fullName>
    </submittedName>
</protein>
<organism evidence="2 3">
    <name type="scientific">Sorangium cellulosum</name>
    <name type="common">Polyangium cellulosum</name>
    <dbReference type="NCBI Taxonomy" id="56"/>
    <lineage>
        <taxon>Bacteria</taxon>
        <taxon>Pseudomonadati</taxon>
        <taxon>Myxococcota</taxon>
        <taxon>Polyangia</taxon>
        <taxon>Polyangiales</taxon>
        <taxon>Polyangiaceae</taxon>
        <taxon>Sorangium</taxon>
    </lineage>
</organism>
<proteinExistence type="predicted"/>
<name>A0A150RMH7_SORCE</name>
<reference evidence="2 3" key="1">
    <citation type="submission" date="2014-02" db="EMBL/GenBank/DDBJ databases">
        <title>The small core and large imbalanced accessory genome model reveals a collaborative survival strategy of Sorangium cellulosum strains in nature.</title>
        <authorList>
            <person name="Han K."/>
            <person name="Peng R."/>
            <person name="Blom J."/>
            <person name="Li Y.-Z."/>
        </authorList>
    </citation>
    <scope>NUCLEOTIDE SEQUENCE [LARGE SCALE GENOMIC DNA]</scope>
    <source>
        <strain evidence="2 3">So0011-07</strain>
    </source>
</reference>
<dbReference type="EMBL" id="JEMB01002390">
    <property type="protein sequence ID" value="KYF81489.1"/>
    <property type="molecule type" value="Genomic_DNA"/>
</dbReference>
<evidence type="ECO:0000313" key="2">
    <source>
        <dbReference type="EMBL" id="KYF81489.1"/>
    </source>
</evidence>
<gene>
    <name evidence="2" type="ORF">BE17_48795</name>
</gene>
<evidence type="ECO:0000313" key="3">
    <source>
        <dbReference type="Proteomes" id="UP000075635"/>
    </source>
</evidence>
<feature type="region of interest" description="Disordered" evidence="1">
    <location>
        <begin position="194"/>
        <end position="215"/>
    </location>
</feature>
<evidence type="ECO:0000256" key="1">
    <source>
        <dbReference type="SAM" id="MobiDB-lite"/>
    </source>
</evidence>
<comment type="caution">
    <text evidence="2">The sequence shown here is derived from an EMBL/GenBank/DDBJ whole genome shotgun (WGS) entry which is preliminary data.</text>
</comment>
<accession>A0A150RMH7</accession>
<dbReference type="Proteomes" id="UP000075635">
    <property type="component" value="Unassembled WGS sequence"/>
</dbReference>
<dbReference type="AlphaFoldDB" id="A0A150RMH7"/>
<sequence>MRIPERSEVAPPPAPLRLWGRKGLVALREIGVLVMFAGAVNQAAVELWVIKNRWKVPHPEETRVLAQKLRFLQGWFMFSPNPVMDDGTLVVDAVTVDGRHIDPFTGKPPNFDLLHAKSFGYTQIWCDYFARIKLPANTTYRDAMKEYMYRYPERTGRPEDAIVSGDVYWVKDWNPKWGSTESYGEEREKLFSFQNPKAQARAEAEPGQPDESPAN</sequence>